<gene>
    <name evidence="1" type="ORF">H5P27_07220</name>
</gene>
<dbReference type="SUPFAM" id="SSF53756">
    <property type="entry name" value="UDP-Glycosyltransferase/glycogen phosphorylase"/>
    <property type="match status" value="1"/>
</dbReference>
<dbReference type="Proteomes" id="UP000526501">
    <property type="component" value="Unassembled WGS sequence"/>
</dbReference>
<dbReference type="Pfam" id="PF04007">
    <property type="entry name" value="DUF354"/>
    <property type="match status" value="1"/>
</dbReference>
<dbReference type="PIRSF" id="PIRSF005357">
    <property type="entry name" value="UCP005357"/>
    <property type="match status" value="1"/>
</dbReference>
<evidence type="ECO:0000313" key="2">
    <source>
        <dbReference type="Proteomes" id="UP000526501"/>
    </source>
</evidence>
<dbReference type="Gene3D" id="3.40.50.2000">
    <property type="entry name" value="Glycogen Phosphorylase B"/>
    <property type="match status" value="1"/>
</dbReference>
<dbReference type="EMBL" id="JACHVC010000007">
    <property type="protein sequence ID" value="MBC2605830.1"/>
    <property type="molecule type" value="Genomic_DNA"/>
</dbReference>
<evidence type="ECO:0000313" key="1">
    <source>
        <dbReference type="EMBL" id="MBC2605830.1"/>
    </source>
</evidence>
<proteinExistence type="predicted"/>
<comment type="caution">
    <text evidence="1">The sequence shown here is derived from an EMBL/GenBank/DDBJ whole genome shotgun (WGS) entry which is preliminary data.</text>
</comment>
<protein>
    <submittedName>
        <fullName evidence="1">DUF354 domain-containing protein</fullName>
    </submittedName>
</protein>
<organism evidence="1 2">
    <name type="scientific">Pelagicoccus albus</name>
    <dbReference type="NCBI Taxonomy" id="415222"/>
    <lineage>
        <taxon>Bacteria</taxon>
        <taxon>Pseudomonadati</taxon>
        <taxon>Verrucomicrobiota</taxon>
        <taxon>Opitutia</taxon>
        <taxon>Puniceicoccales</taxon>
        <taxon>Pelagicoccaceae</taxon>
        <taxon>Pelagicoccus</taxon>
    </lineage>
</organism>
<name>A0A7X1B574_9BACT</name>
<sequence length="355" mass="40684">MRILFEVHHPAHIHFFKFIIQGLQNQEHSCRVVGRDRDVMKRLLESYPWINSEQSTAASAGKRNRFPIVELPKRHWLVAKQIRRFKPDLVLSLMGSYSQSARLLGVPSWIFTDSEFQSFNHRIAHPFASRIYTPNCFYKELGPKQIRYNSYHELTFLHQNHFKPDPGILSELGGVQENGYILLRLSAWDTLHDVKHQGLADATPKLVEDLAQRFPLFIVPEGGKLPPEWEQYRFPAPPEKLHDALAFARLVVTEGASTASEATCLGTPVVYVNSTDERGYLVDQQGRYGLPLCFSSAEGVSQAVETLLQTPFDSQDREKQRSQICEDHQDLAQYVVEQVNEFSNQLHQSDEQRSA</sequence>
<dbReference type="AlphaFoldDB" id="A0A7X1B574"/>
<keyword evidence="2" id="KW-1185">Reference proteome</keyword>
<reference evidence="1 2" key="1">
    <citation type="submission" date="2020-07" db="EMBL/GenBank/DDBJ databases">
        <authorList>
            <person name="Feng X."/>
        </authorList>
    </citation>
    <scope>NUCLEOTIDE SEQUENCE [LARGE SCALE GENOMIC DNA]</scope>
    <source>
        <strain evidence="1 2">JCM23202</strain>
    </source>
</reference>
<dbReference type="PANTHER" id="PTHR39662">
    <property type="entry name" value="DUF354 DOMAIN-CONTAINING PROTEIN-RELATED"/>
    <property type="match status" value="1"/>
</dbReference>
<dbReference type="PANTHER" id="PTHR39662:SF1">
    <property type="entry name" value="DUF354 DOMAIN-CONTAINING PROTEIN"/>
    <property type="match status" value="1"/>
</dbReference>
<dbReference type="RefSeq" id="WP_185659723.1">
    <property type="nucleotide sequence ID" value="NZ_CAWPOO010000007.1"/>
</dbReference>
<dbReference type="InterPro" id="IPR007152">
    <property type="entry name" value="DUF354"/>
</dbReference>
<accession>A0A7X1B574</accession>